<dbReference type="AlphaFoldDB" id="A0A485BB81"/>
<dbReference type="GO" id="GO:0051997">
    <property type="term" value="F:2-oxo-4-hydroxy-4-carboxy-5-ureidoimidazoline decarboxylase activity"/>
    <property type="evidence" value="ECO:0007669"/>
    <property type="project" value="UniProtKB-EC"/>
</dbReference>
<proteinExistence type="predicted"/>
<evidence type="ECO:0000256" key="3">
    <source>
        <dbReference type="ARBA" id="ARBA00012257"/>
    </source>
</evidence>
<evidence type="ECO:0000256" key="4">
    <source>
        <dbReference type="ARBA" id="ARBA00022631"/>
    </source>
</evidence>
<gene>
    <name evidence="8" type="primary">uao</name>
    <name evidence="8" type="ORF">NCTC13038_01815</name>
</gene>
<reference evidence="8 9" key="1">
    <citation type="submission" date="2019-03" db="EMBL/GenBank/DDBJ databases">
        <authorList>
            <consortium name="Pathogen Informatics"/>
        </authorList>
    </citation>
    <scope>NUCLEOTIDE SEQUENCE [LARGE SCALE GENOMIC DNA]</scope>
    <source>
        <strain evidence="8 9">NCTC13038</strain>
    </source>
</reference>
<dbReference type="SUPFAM" id="SSF158694">
    <property type="entry name" value="UraD-Like"/>
    <property type="match status" value="1"/>
</dbReference>
<dbReference type="EC" id="4.1.1.97" evidence="3"/>
<dbReference type="Proteomes" id="UP000332594">
    <property type="component" value="Unassembled WGS sequence"/>
</dbReference>
<dbReference type="GO" id="GO:0019628">
    <property type="term" value="P:urate catabolic process"/>
    <property type="evidence" value="ECO:0007669"/>
    <property type="project" value="TreeGrafter"/>
</dbReference>
<feature type="domain" description="Oxo-4-hydroxy-4-carboxy-5-ureidoimidazoline decarboxylase" evidence="7">
    <location>
        <begin position="14"/>
        <end position="166"/>
    </location>
</feature>
<evidence type="ECO:0000313" key="9">
    <source>
        <dbReference type="Proteomes" id="UP000332594"/>
    </source>
</evidence>
<dbReference type="InterPro" id="IPR018020">
    <property type="entry name" value="OHCU_decarboxylase"/>
</dbReference>
<keyword evidence="5" id="KW-0210">Decarboxylase</keyword>
<organism evidence="8 9">
    <name type="scientific">Raoultella terrigena</name>
    <name type="common">Klebsiella terrigena</name>
    <dbReference type="NCBI Taxonomy" id="577"/>
    <lineage>
        <taxon>Bacteria</taxon>
        <taxon>Pseudomonadati</taxon>
        <taxon>Pseudomonadota</taxon>
        <taxon>Gammaproteobacteria</taxon>
        <taxon>Enterobacterales</taxon>
        <taxon>Enterobacteriaceae</taxon>
        <taxon>Klebsiella/Raoultella group</taxon>
        <taxon>Raoultella</taxon>
    </lineage>
</organism>
<evidence type="ECO:0000256" key="2">
    <source>
        <dbReference type="ARBA" id="ARBA00004754"/>
    </source>
</evidence>
<evidence type="ECO:0000256" key="6">
    <source>
        <dbReference type="ARBA" id="ARBA00023239"/>
    </source>
</evidence>
<dbReference type="PANTHER" id="PTHR43466:SF1">
    <property type="entry name" value="2-OXO-4-HYDROXY-4-CARBOXY-5-UREIDOIMIDAZOLINE DECARBOXYLASE-RELATED"/>
    <property type="match status" value="1"/>
</dbReference>
<evidence type="ECO:0000259" key="7">
    <source>
        <dbReference type="Pfam" id="PF09349"/>
    </source>
</evidence>
<name>A0A485BB81_RAOTE</name>
<dbReference type="EMBL" id="CAADJG010000002">
    <property type="protein sequence ID" value="VFS69553.1"/>
    <property type="molecule type" value="Genomic_DNA"/>
</dbReference>
<dbReference type="GO" id="GO:0006144">
    <property type="term" value="P:purine nucleobase metabolic process"/>
    <property type="evidence" value="ECO:0007669"/>
    <property type="project" value="UniProtKB-KW"/>
</dbReference>
<protein>
    <recommendedName>
        <fullName evidence="3">2-oxo-4-hydroxy-4-carboxy-5-ureidoimidazoline decarboxylase</fullName>
        <ecNumber evidence="3">4.1.1.97</ecNumber>
    </recommendedName>
</protein>
<accession>A0A485BB81</accession>
<keyword evidence="4" id="KW-0659">Purine metabolism</keyword>
<dbReference type="InterPro" id="IPR017595">
    <property type="entry name" value="OHCU_decarboxylase-2"/>
</dbReference>
<dbReference type="RefSeq" id="WP_134525495.1">
    <property type="nucleotide sequence ID" value="NZ_BJNO01000002.1"/>
</dbReference>
<keyword evidence="6" id="KW-0456">Lyase</keyword>
<evidence type="ECO:0000256" key="1">
    <source>
        <dbReference type="ARBA" id="ARBA00001163"/>
    </source>
</evidence>
<dbReference type="NCBIfam" id="TIGR03180">
    <property type="entry name" value="UraD_2"/>
    <property type="match status" value="1"/>
</dbReference>
<evidence type="ECO:0000313" key="8">
    <source>
        <dbReference type="EMBL" id="VFS69553.1"/>
    </source>
</evidence>
<dbReference type="Gene3D" id="1.10.3330.10">
    <property type="entry name" value="Oxo-4-hydroxy-4-carboxy-5-ureidoimidazoline decarboxylase"/>
    <property type="match status" value="1"/>
</dbReference>
<dbReference type="PANTHER" id="PTHR43466">
    <property type="entry name" value="2-OXO-4-HYDROXY-4-CARBOXY-5-UREIDOIMIDAZOLINE DECARBOXYLASE-RELATED"/>
    <property type="match status" value="1"/>
</dbReference>
<evidence type="ECO:0000256" key="5">
    <source>
        <dbReference type="ARBA" id="ARBA00022793"/>
    </source>
</evidence>
<comment type="catalytic activity">
    <reaction evidence="1">
        <text>5-hydroxy-2-oxo-4-ureido-2,5-dihydro-1H-imidazole-5-carboxylate + H(+) = (S)-allantoin + CO2</text>
        <dbReference type="Rhea" id="RHEA:26301"/>
        <dbReference type="ChEBI" id="CHEBI:15378"/>
        <dbReference type="ChEBI" id="CHEBI:15678"/>
        <dbReference type="ChEBI" id="CHEBI:16526"/>
        <dbReference type="ChEBI" id="CHEBI:58639"/>
        <dbReference type="EC" id="4.1.1.97"/>
    </reaction>
</comment>
<dbReference type="NCBIfam" id="NF010372">
    <property type="entry name" value="PRK13798.1"/>
    <property type="match status" value="1"/>
</dbReference>
<sequence>MSEVAATIAIEDFNRLDDEAARGLLQPCVAIPAWTTALVQGRPYPDRTALLAAAKEAAQRWGEAELDRALSAHPRIGEKLPEERPHAALSRHEQGAINDEDASLARALKEGNARYEARFGRVFLIRAKGRSGEEILQALTQRLNHDEAEETRVALAQLREITLLRLTGVIGE</sequence>
<dbReference type="InterPro" id="IPR036778">
    <property type="entry name" value="OHCU_decarboxylase_sf"/>
</dbReference>
<comment type="pathway">
    <text evidence="2">Purine metabolism; urate degradation; (S)-allantoin from urate: step 3/3.</text>
</comment>
<dbReference type="Pfam" id="PF09349">
    <property type="entry name" value="OHCU_decarbox"/>
    <property type="match status" value="1"/>
</dbReference>